<dbReference type="Pfam" id="PF13975">
    <property type="entry name" value="gag-asp_proteas"/>
    <property type="match status" value="1"/>
</dbReference>
<sequence length="1125" mass="126429">MPESGGVSDGTRKVLTLEDLIVAIDRHEETPSNVPKVDTFHFNGERVSDWLDRVEQAIVGLADAVKFQRIMRYVLYGHNKEVQRVVNDTNDNWAKFKEGMQRKYRLGDGLLTTADLKAMNKDNFTTIGTFVQEFKKRARKVHGISEETQCAIFLGLLTASEAHEFTTPKLRDGLKGRLSWRLVPNVHLGTSLPKEAEWAESGTKMDWKCVACGTVDLVVKGSKSAAMVDTGAEMNIIREADAIRFRLDIDRSDCDSLHGASCKAVLCGTASNVFIEVGKVKARACFFVMPDVDHGIFLGGSFLSRTETVIFNKHDGTLILLLCDPACGNYEVVTCRNTGPKSIRNRPNPGSFTIKELEGERRRLRAEPGEEERVEAFSLSLLDVGKVMDLVAAHEMADPDAIQALREQGAAQAGFPKAVQDGRLEVPPVPVLVTEDEEVYYERERGLIRRMKERASAGSCRINEGNKEELIIGEPDFPLPQARALMVELMKKRHRAYAFSDEERDRLDVVKIPMIRIHTVPHEPWNLRGAQYLNPDEEKKVVDYLDGKIRTHVADYSSGSYASPWFCLIKPNGTLRWVHYLQRLNAVTVRDAGGLPNTDVLSESCAGRPIISLIDLYSGCDQFPVYLSDRPVIAMHTPRGLIHMSVAPQGWNNAVAMVQRAMIRAMQPVNPHITQRYIDDLAVKGPAVKESDEVLPRRRQRSRRQRDPEPSEARASRGGRKALARREEESEPEVEERGAYHECGLGPVEFHHFVEGGLRRSPVRTQEGAPASEGPLRELETHLDVSRWGTSPRCEERGGQAEEAPREEVPREEARDNQGERRLGEEGRHAGKDVIEVGEDTPPQTPAVGLRPGDTAGSTRQAAEGLQREEVSLPSSEKALSPERRAERRKETATVRREALALIARHLAAHALEHPDLEEPAPAELRQELCQPEKEVEAEILKRVNHRTRERAPAGETAEEKRARRRRRIEEIWQERQRLEAAGALPEQQQERQRLEAAGALPDQPPSAPAKAPEIPEMWRDFWEQKGEGLPSPTRAGFEVARKAEERLDRKIRFLAKTSFDRYLMVESDLAGKKMKKEGHGLRLETMEVEIQELRALVASQAAIIKDLRQQHRGREDKAESSRQG</sequence>
<feature type="compositionally biased region" description="Basic and acidic residues" evidence="1">
    <location>
        <begin position="950"/>
        <end position="965"/>
    </location>
</feature>
<dbReference type="Proteomes" id="UP000265515">
    <property type="component" value="Unassembled WGS sequence"/>
</dbReference>
<dbReference type="SUPFAM" id="SSF50630">
    <property type="entry name" value="Acid proteases"/>
    <property type="match status" value="1"/>
</dbReference>
<dbReference type="InterPro" id="IPR021109">
    <property type="entry name" value="Peptidase_aspartic_dom_sf"/>
</dbReference>
<dbReference type="CDD" id="cd01647">
    <property type="entry name" value="RT_LTR"/>
    <property type="match status" value="1"/>
</dbReference>
<dbReference type="CDD" id="cd00303">
    <property type="entry name" value="retropepsin_like"/>
    <property type="match status" value="1"/>
</dbReference>
<gene>
    <name evidence="3" type="ORF">CBR_g21759</name>
</gene>
<dbReference type="SUPFAM" id="SSF56672">
    <property type="entry name" value="DNA/RNA polymerases"/>
    <property type="match status" value="1"/>
</dbReference>
<accession>A0A388L1B5</accession>
<evidence type="ECO:0000259" key="2">
    <source>
        <dbReference type="Pfam" id="PF00078"/>
    </source>
</evidence>
<keyword evidence="4" id="KW-1185">Reference proteome</keyword>
<dbReference type="Gene3D" id="3.10.10.10">
    <property type="entry name" value="HIV Type 1 Reverse Transcriptase, subunit A, domain 1"/>
    <property type="match status" value="1"/>
</dbReference>
<evidence type="ECO:0000313" key="3">
    <source>
        <dbReference type="EMBL" id="GBG76100.1"/>
    </source>
</evidence>
<dbReference type="PANTHER" id="PTHR24559:SF444">
    <property type="entry name" value="REVERSE TRANSCRIPTASE DOMAIN-CONTAINING PROTEIN"/>
    <property type="match status" value="1"/>
</dbReference>
<dbReference type="InterPro" id="IPR053134">
    <property type="entry name" value="RNA-dir_DNA_polymerase"/>
</dbReference>
<feature type="compositionally biased region" description="Basic and acidic residues" evidence="1">
    <location>
        <begin position="705"/>
        <end position="715"/>
    </location>
</feature>
<proteinExistence type="predicted"/>
<feature type="region of interest" description="Disordered" evidence="1">
    <location>
        <begin position="759"/>
        <end position="893"/>
    </location>
</feature>
<feature type="region of interest" description="Disordered" evidence="1">
    <location>
        <begin position="940"/>
        <end position="965"/>
    </location>
</feature>
<reference evidence="3 4" key="1">
    <citation type="journal article" date="2018" name="Cell">
        <title>The Chara Genome: Secondary Complexity and Implications for Plant Terrestrialization.</title>
        <authorList>
            <person name="Nishiyama T."/>
            <person name="Sakayama H."/>
            <person name="Vries J.D."/>
            <person name="Buschmann H."/>
            <person name="Saint-Marcoux D."/>
            <person name="Ullrich K.K."/>
            <person name="Haas F.B."/>
            <person name="Vanderstraeten L."/>
            <person name="Becker D."/>
            <person name="Lang D."/>
            <person name="Vosolsobe S."/>
            <person name="Rombauts S."/>
            <person name="Wilhelmsson P.K.I."/>
            <person name="Janitza P."/>
            <person name="Kern R."/>
            <person name="Heyl A."/>
            <person name="Rumpler F."/>
            <person name="Villalobos L.I.A.C."/>
            <person name="Clay J.M."/>
            <person name="Skokan R."/>
            <person name="Toyoda A."/>
            <person name="Suzuki Y."/>
            <person name="Kagoshima H."/>
            <person name="Schijlen E."/>
            <person name="Tajeshwar N."/>
            <person name="Catarino B."/>
            <person name="Hetherington A.J."/>
            <person name="Saltykova A."/>
            <person name="Bonnot C."/>
            <person name="Breuninger H."/>
            <person name="Symeonidi A."/>
            <person name="Radhakrishnan G.V."/>
            <person name="Van Nieuwerburgh F."/>
            <person name="Deforce D."/>
            <person name="Chang C."/>
            <person name="Karol K.G."/>
            <person name="Hedrich R."/>
            <person name="Ulvskov P."/>
            <person name="Glockner G."/>
            <person name="Delwiche C.F."/>
            <person name="Petrasek J."/>
            <person name="Van de Peer Y."/>
            <person name="Friml J."/>
            <person name="Beilby M."/>
            <person name="Dolan L."/>
            <person name="Kohara Y."/>
            <person name="Sugano S."/>
            <person name="Fujiyama A."/>
            <person name="Delaux P.-M."/>
            <person name="Quint M."/>
            <person name="TheiBen G."/>
            <person name="Hagemann M."/>
            <person name="Harholt J."/>
            <person name="Dunand C."/>
            <person name="Zachgo S."/>
            <person name="Langdale J."/>
            <person name="Maumus F."/>
            <person name="Straeten D.V.D."/>
            <person name="Gould S.B."/>
            <person name="Rensing S.A."/>
        </authorList>
    </citation>
    <scope>NUCLEOTIDE SEQUENCE [LARGE SCALE GENOMIC DNA]</scope>
    <source>
        <strain evidence="3 4">S276</strain>
    </source>
</reference>
<name>A0A388L1B5_CHABU</name>
<dbReference type="EMBL" id="BFEA01000237">
    <property type="protein sequence ID" value="GBG76100.1"/>
    <property type="molecule type" value="Genomic_DNA"/>
</dbReference>
<comment type="caution">
    <text evidence="3">The sequence shown here is derived from an EMBL/GenBank/DDBJ whole genome shotgun (WGS) entry which is preliminary data.</text>
</comment>
<protein>
    <recommendedName>
        <fullName evidence="2">Reverse transcriptase domain-containing protein</fullName>
    </recommendedName>
</protein>
<dbReference type="InterPro" id="IPR043502">
    <property type="entry name" value="DNA/RNA_pol_sf"/>
</dbReference>
<feature type="region of interest" description="Disordered" evidence="1">
    <location>
        <begin position="689"/>
        <end position="740"/>
    </location>
</feature>
<dbReference type="InterPro" id="IPR000477">
    <property type="entry name" value="RT_dom"/>
</dbReference>
<feature type="domain" description="Reverse transcriptase" evidence="2">
    <location>
        <begin position="571"/>
        <end position="695"/>
    </location>
</feature>
<dbReference type="AlphaFoldDB" id="A0A388L1B5"/>
<dbReference type="PANTHER" id="PTHR24559">
    <property type="entry name" value="TRANSPOSON TY3-I GAG-POL POLYPROTEIN"/>
    <property type="match status" value="1"/>
</dbReference>
<feature type="compositionally biased region" description="Basic and acidic residues" evidence="1">
    <location>
        <begin position="880"/>
        <end position="893"/>
    </location>
</feature>
<dbReference type="OrthoDB" id="5599163at2759"/>
<feature type="compositionally biased region" description="Basic and acidic residues" evidence="1">
    <location>
        <begin position="775"/>
        <end position="785"/>
    </location>
</feature>
<dbReference type="Gramene" id="GBG76100">
    <property type="protein sequence ID" value="GBG76100"/>
    <property type="gene ID" value="CBR_g21759"/>
</dbReference>
<organism evidence="3 4">
    <name type="scientific">Chara braunii</name>
    <name type="common">Braun's stonewort</name>
    <dbReference type="NCBI Taxonomy" id="69332"/>
    <lineage>
        <taxon>Eukaryota</taxon>
        <taxon>Viridiplantae</taxon>
        <taxon>Streptophyta</taxon>
        <taxon>Charophyceae</taxon>
        <taxon>Charales</taxon>
        <taxon>Characeae</taxon>
        <taxon>Chara</taxon>
    </lineage>
</organism>
<dbReference type="Pfam" id="PF00078">
    <property type="entry name" value="RVT_1"/>
    <property type="match status" value="1"/>
</dbReference>
<dbReference type="Gene3D" id="3.30.70.270">
    <property type="match status" value="1"/>
</dbReference>
<evidence type="ECO:0000256" key="1">
    <source>
        <dbReference type="SAM" id="MobiDB-lite"/>
    </source>
</evidence>
<dbReference type="Gene3D" id="2.40.70.10">
    <property type="entry name" value="Acid Proteases"/>
    <property type="match status" value="1"/>
</dbReference>
<evidence type="ECO:0000313" key="4">
    <source>
        <dbReference type="Proteomes" id="UP000265515"/>
    </source>
</evidence>
<dbReference type="InterPro" id="IPR043128">
    <property type="entry name" value="Rev_trsase/Diguanyl_cyclase"/>
</dbReference>
<feature type="compositionally biased region" description="Basic and acidic residues" evidence="1">
    <location>
        <begin position="793"/>
        <end position="835"/>
    </location>
</feature>